<dbReference type="eggNOG" id="COG3706">
    <property type="taxonomic scope" value="Bacteria"/>
</dbReference>
<dbReference type="SMART" id="SM00267">
    <property type="entry name" value="GGDEF"/>
    <property type="match status" value="1"/>
</dbReference>
<dbReference type="SUPFAM" id="SSF52172">
    <property type="entry name" value="CheY-like"/>
    <property type="match status" value="1"/>
</dbReference>
<dbReference type="GO" id="GO:1902201">
    <property type="term" value="P:negative regulation of bacterial-type flagellum-dependent cell motility"/>
    <property type="evidence" value="ECO:0007669"/>
    <property type="project" value="TreeGrafter"/>
</dbReference>
<dbReference type="CDD" id="cd01949">
    <property type="entry name" value="GGDEF"/>
    <property type="match status" value="1"/>
</dbReference>
<evidence type="ECO:0000313" key="6">
    <source>
        <dbReference type="EMBL" id="ACY18224.1"/>
    </source>
</evidence>
<organism evidence="6 7">
    <name type="scientific">Haliangium ochraceum (strain DSM 14365 / JCM 11303 / SMP-2)</name>
    <dbReference type="NCBI Taxonomy" id="502025"/>
    <lineage>
        <taxon>Bacteria</taxon>
        <taxon>Pseudomonadati</taxon>
        <taxon>Myxococcota</taxon>
        <taxon>Polyangia</taxon>
        <taxon>Haliangiales</taxon>
        <taxon>Kofleriaceae</taxon>
        <taxon>Haliangium</taxon>
    </lineage>
</organism>
<comment type="caution">
    <text evidence="3">Lacks conserved residue(s) required for the propagation of feature annotation.</text>
</comment>
<dbReference type="Gene3D" id="3.40.50.2300">
    <property type="match status" value="1"/>
</dbReference>
<evidence type="ECO:0000259" key="4">
    <source>
        <dbReference type="PROSITE" id="PS50110"/>
    </source>
</evidence>
<dbReference type="GO" id="GO:0005886">
    <property type="term" value="C:plasma membrane"/>
    <property type="evidence" value="ECO:0007669"/>
    <property type="project" value="TreeGrafter"/>
</dbReference>
<evidence type="ECO:0000256" key="2">
    <source>
        <dbReference type="ARBA" id="ARBA00034247"/>
    </source>
</evidence>
<dbReference type="Pfam" id="PF00990">
    <property type="entry name" value="GGDEF"/>
    <property type="match status" value="1"/>
</dbReference>
<feature type="domain" description="GGDEF" evidence="5">
    <location>
        <begin position="133"/>
        <end position="261"/>
    </location>
</feature>
<evidence type="ECO:0000313" key="7">
    <source>
        <dbReference type="Proteomes" id="UP000001880"/>
    </source>
</evidence>
<dbReference type="FunFam" id="3.30.70.270:FF:000001">
    <property type="entry name" value="Diguanylate cyclase domain protein"/>
    <property type="match status" value="1"/>
</dbReference>
<dbReference type="InterPro" id="IPR011006">
    <property type="entry name" value="CheY-like_superfamily"/>
</dbReference>
<dbReference type="PROSITE" id="PS50887">
    <property type="entry name" value="GGDEF"/>
    <property type="match status" value="1"/>
</dbReference>
<dbReference type="GO" id="GO:0000160">
    <property type="term" value="P:phosphorelay signal transduction system"/>
    <property type="evidence" value="ECO:0007669"/>
    <property type="project" value="InterPro"/>
</dbReference>
<dbReference type="Proteomes" id="UP000001880">
    <property type="component" value="Chromosome"/>
</dbReference>
<dbReference type="NCBIfam" id="TIGR00254">
    <property type="entry name" value="GGDEF"/>
    <property type="match status" value="1"/>
</dbReference>
<dbReference type="KEGG" id="hoh:Hoch_5747"/>
<dbReference type="STRING" id="502025.Hoch_5747"/>
<dbReference type="Gene3D" id="3.30.70.270">
    <property type="match status" value="1"/>
</dbReference>
<dbReference type="PANTHER" id="PTHR45138:SF9">
    <property type="entry name" value="DIGUANYLATE CYCLASE DGCM-RELATED"/>
    <property type="match status" value="1"/>
</dbReference>
<sequence length="261" mass="28198">MVEEIGSIITQATRQPPDIILVAHLAGQPWDAAGADALCRHPDSRDIPVVMVCEQGDDVAIAQALSSGFRDVWVGPLSPAVLKARVGALLRTQEEIARLREQVCVDELTAVFNRRGILAMLERETNRMNRNGTRLGILLIDVDDFKQVNDTYGHNTGDDVLSAIGRVLQQNIRSSDAAGRIGGDEFLVVLPDVDEYQAHQVAARIRSGIEQISIPGVQLQVSASVGVAVSEGQAQRAGRGLIDDADRSMYRCKRGGVQAKA</sequence>
<dbReference type="InterPro" id="IPR029787">
    <property type="entry name" value="Nucleotide_cyclase"/>
</dbReference>
<dbReference type="InterPro" id="IPR001789">
    <property type="entry name" value="Sig_transdc_resp-reg_receiver"/>
</dbReference>
<dbReference type="EMBL" id="CP001804">
    <property type="protein sequence ID" value="ACY18224.1"/>
    <property type="molecule type" value="Genomic_DNA"/>
</dbReference>
<gene>
    <name evidence="6" type="ordered locus">Hoch_5747</name>
</gene>
<proteinExistence type="predicted"/>
<evidence type="ECO:0000256" key="3">
    <source>
        <dbReference type="PROSITE-ProRule" id="PRU00169"/>
    </source>
</evidence>
<reference evidence="6 7" key="1">
    <citation type="journal article" date="2010" name="Stand. Genomic Sci.">
        <title>Complete genome sequence of Haliangium ochraceum type strain (SMP-2).</title>
        <authorList>
            <consortium name="US DOE Joint Genome Institute (JGI-PGF)"/>
            <person name="Ivanova N."/>
            <person name="Daum C."/>
            <person name="Lang E."/>
            <person name="Abt B."/>
            <person name="Kopitz M."/>
            <person name="Saunders E."/>
            <person name="Lapidus A."/>
            <person name="Lucas S."/>
            <person name="Glavina Del Rio T."/>
            <person name="Nolan M."/>
            <person name="Tice H."/>
            <person name="Copeland A."/>
            <person name="Cheng J.F."/>
            <person name="Chen F."/>
            <person name="Bruce D."/>
            <person name="Goodwin L."/>
            <person name="Pitluck S."/>
            <person name="Mavromatis K."/>
            <person name="Pati A."/>
            <person name="Mikhailova N."/>
            <person name="Chen A."/>
            <person name="Palaniappan K."/>
            <person name="Land M."/>
            <person name="Hauser L."/>
            <person name="Chang Y.J."/>
            <person name="Jeffries C.D."/>
            <person name="Detter J.C."/>
            <person name="Brettin T."/>
            <person name="Rohde M."/>
            <person name="Goker M."/>
            <person name="Bristow J."/>
            <person name="Markowitz V."/>
            <person name="Eisen J.A."/>
            <person name="Hugenholtz P."/>
            <person name="Kyrpides N.C."/>
            <person name="Klenk H.P."/>
        </authorList>
    </citation>
    <scope>NUCLEOTIDE SEQUENCE [LARGE SCALE GENOMIC DNA]</scope>
    <source>
        <strain evidence="7">DSM 14365 / CIP 107738 / JCM 11303 / AJ 13395 / SMP-2</strain>
    </source>
</reference>
<dbReference type="InterPro" id="IPR050469">
    <property type="entry name" value="Diguanylate_Cyclase"/>
</dbReference>
<evidence type="ECO:0000256" key="1">
    <source>
        <dbReference type="ARBA" id="ARBA00012528"/>
    </source>
</evidence>
<dbReference type="AlphaFoldDB" id="D0LH79"/>
<dbReference type="GO" id="GO:0043709">
    <property type="term" value="P:cell adhesion involved in single-species biofilm formation"/>
    <property type="evidence" value="ECO:0007669"/>
    <property type="project" value="TreeGrafter"/>
</dbReference>
<dbReference type="HOGENOM" id="CLU_000445_11_28_7"/>
<feature type="domain" description="Response regulatory" evidence="4">
    <location>
        <begin position="1"/>
        <end position="90"/>
    </location>
</feature>
<dbReference type="PROSITE" id="PS50110">
    <property type="entry name" value="RESPONSE_REGULATORY"/>
    <property type="match status" value="1"/>
</dbReference>
<accession>D0LH79</accession>
<dbReference type="GO" id="GO:0052621">
    <property type="term" value="F:diguanylate cyclase activity"/>
    <property type="evidence" value="ECO:0007669"/>
    <property type="project" value="UniProtKB-EC"/>
</dbReference>
<protein>
    <recommendedName>
        <fullName evidence="1">diguanylate cyclase</fullName>
        <ecNumber evidence="1">2.7.7.65</ecNumber>
    </recommendedName>
</protein>
<dbReference type="InterPro" id="IPR000160">
    <property type="entry name" value="GGDEF_dom"/>
</dbReference>
<dbReference type="EC" id="2.7.7.65" evidence="1"/>
<name>D0LH79_HALO1</name>
<dbReference type="InterPro" id="IPR043128">
    <property type="entry name" value="Rev_trsase/Diguanyl_cyclase"/>
</dbReference>
<keyword evidence="7" id="KW-1185">Reference proteome</keyword>
<dbReference type="SUPFAM" id="SSF55073">
    <property type="entry name" value="Nucleotide cyclase"/>
    <property type="match status" value="1"/>
</dbReference>
<comment type="catalytic activity">
    <reaction evidence="2">
        <text>2 GTP = 3',3'-c-di-GMP + 2 diphosphate</text>
        <dbReference type="Rhea" id="RHEA:24898"/>
        <dbReference type="ChEBI" id="CHEBI:33019"/>
        <dbReference type="ChEBI" id="CHEBI:37565"/>
        <dbReference type="ChEBI" id="CHEBI:58805"/>
        <dbReference type="EC" id="2.7.7.65"/>
    </reaction>
</comment>
<dbReference type="RefSeq" id="WP_012830816.1">
    <property type="nucleotide sequence ID" value="NC_013440.1"/>
</dbReference>
<dbReference type="PANTHER" id="PTHR45138">
    <property type="entry name" value="REGULATORY COMPONENTS OF SENSORY TRANSDUCTION SYSTEM"/>
    <property type="match status" value="1"/>
</dbReference>
<evidence type="ECO:0000259" key="5">
    <source>
        <dbReference type="PROSITE" id="PS50887"/>
    </source>
</evidence>